<organism evidence="3 4">
    <name type="scientific">Nocardia donostiensis</name>
    <dbReference type="NCBI Taxonomy" id="1538463"/>
    <lineage>
        <taxon>Bacteria</taxon>
        <taxon>Bacillati</taxon>
        <taxon>Actinomycetota</taxon>
        <taxon>Actinomycetes</taxon>
        <taxon>Mycobacteriales</taxon>
        <taxon>Nocardiaceae</taxon>
        <taxon>Nocardia</taxon>
    </lineage>
</organism>
<accession>A0A1W0B5I6</accession>
<feature type="signal peptide" evidence="2">
    <location>
        <begin position="1"/>
        <end position="19"/>
    </location>
</feature>
<name>A0A1W0B5I6_9NOCA</name>
<gene>
    <name evidence="3" type="ORF">B0T46_11805</name>
</gene>
<feature type="region of interest" description="Disordered" evidence="1">
    <location>
        <begin position="23"/>
        <end position="48"/>
    </location>
</feature>
<feature type="compositionally biased region" description="Low complexity" evidence="1">
    <location>
        <begin position="27"/>
        <end position="48"/>
    </location>
</feature>
<feature type="chain" id="PRO_5039289610" evidence="2">
    <location>
        <begin position="20"/>
        <end position="154"/>
    </location>
</feature>
<proteinExistence type="predicted"/>
<dbReference type="STRING" id="1538463.B0T36_04480"/>
<keyword evidence="2" id="KW-0732">Signal</keyword>
<dbReference type="Proteomes" id="UP000188836">
    <property type="component" value="Unassembled WGS sequence"/>
</dbReference>
<dbReference type="AlphaFoldDB" id="A0A1W0B5I6"/>
<evidence type="ECO:0000313" key="3">
    <source>
        <dbReference type="EMBL" id="ONM48704.1"/>
    </source>
</evidence>
<evidence type="ECO:0000256" key="1">
    <source>
        <dbReference type="SAM" id="MobiDB-lite"/>
    </source>
</evidence>
<protein>
    <submittedName>
        <fullName evidence="3">Uncharacterized protein</fullName>
    </submittedName>
</protein>
<keyword evidence="4" id="KW-1185">Reference proteome</keyword>
<dbReference type="EMBL" id="MUMY01000008">
    <property type="protein sequence ID" value="ONM48704.1"/>
    <property type="molecule type" value="Genomic_DNA"/>
</dbReference>
<evidence type="ECO:0000256" key="2">
    <source>
        <dbReference type="SAM" id="SignalP"/>
    </source>
</evidence>
<reference evidence="3 4" key="1">
    <citation type="journal article" date="2016" name="Antonie Van Leeuwenhoek">
        <title>Nocardia donostiensis sp. nov., isolated from human respiratory specimens.</title>
        <authorList>
            <person name="Ercibengoa M."/>
            <person name="Bell M."/>
            <person name="Marimon J.M."/>
            <person name="Humrighouse B."/>
            <person name="Klenk H.P."/>
            <person name="Potter G."/>
            <person name="Perez-Trallero E."/>
        </authorList>
    </citation>
    <scope>NUCLEOTIDE SEQUENCE [LARGE SCALE GENOMIC DNA]</scope>
    <source>
        <strain evidence="3 4">X1655</strain>
    </source>
</reference>
<sequence length="154" mass="15376">MRCPLIGAAALALTLTACGTNVSTDEPTPTSTSPVSASPARATTSSAPAPATFETAEGAGDIGACFDGDCTVTVSAPTTIPIDAAVFGFPEVTISRVTGDSVTWEASGPGTFLRGTTGRGGTTTLSTGSSTPITMRPLSFRDGSATIEIFRGKP</sequence>
<evidence type="ECO:0000313" key="4">
    <source>
        <dbReference type="Proteomes" id="UP000188836"/>
    </source>
</evidence>
<comment type="caution">
    <text evidence="3">The sequence shown here is derived from an EMBL/GenBank/DDBJ whole genome shotgun (WGS) entry which is preliminary data.</text>
</comment>
<feature type="region of interest" description="Disordered" evidence="1">
    <location>
        <begin position="110"/>
        <end position="131"/>
    </location>
</feature>
<dbReference type="PROSITE" id="PS51257">
    <property type="entry name" value="PROKAR_LIPOPROTEIN"/>
    <property type="match status" value="1"/>
</dbReference>